<accession>A0A2I2L066</accession>
<proteinExistence type="predicted"/>
<evidence type="ECO:0000259" key="4">
    <source>
        <dbReference type="Pfam" id="PF07987"/>
    </source>
</evidence>
<dbReference type="Gene3D" id="2.60.40.2230">
    <property type="entry name" value="Uncharacterised protein YcnI-like PF07987, DUF1775"/>
    <property type="match status" value="1"/>
</dbReference>
<keyword evidence="6" id="KW-1185">Reference proteome</keyword>
<feature type="domain" description="YncI copper-binding" evidence="4">
    <location>
        <begin position="29"/>
        <end position="177"/>
    </location>
</feature>
<dbReference type="OrthoDB" id="9810871at2"/>
<dbReference type="CDD" id="cd08545">
    <property type="entry name" value="YcnI_like"/>
    <property type="match status" value="1"/>
</dbReference>
<dbReference type="EMBL" id="FZMO01000533">
    <property type="protein sequence ID" value="SNQ51299.1"/>
    <property type="molecule type" value="Genomic_DNA"/>
</dbReference>
<evidence type="ECO:0000256" key="2">
    <source>
        <dbReference type="SAM" id="Phobius"/>
    </source>
</evidence>
<keyword evidence="2" id="KW-0472">Membrane</keyword>
<gene>
    <name evidence="5" type="ORF">FRACA_670006</name>
</gene>
<feature type="compositionally biased region" description="Low complexity" evidence="1">
    <location>
        <begin position="172"/>
        <end position="199"/>
    </location>
</feature>
<evidence type="ECO:0000256" key="3">
    <source>
        <dbReference type="SAM" id="SignalP"/>
    </source>
</evidence>
<name>A0A2I2L066_9ACTN</name>
<evidence type="ECO:0000256" key="1">
    <source>
        <dbReference type="SAM" id="MobiDB-lite"/>
    </source>
</evidence>
<feature type="chain" id="PRO_5014687858" description="YncI copper-binding domain-containing protein" evidence="3">
    <location>
        <begin position="29"/>
        <end position="252"/>
    </location>
</feature>
<protein>
    <recommendedName>
        <fullName evidence="4">YncI copper-binding domain-containing protein</fullName>
    </recommendedName>
</protein>
<dbReference type="Proteomes" id="UP000234331">
    <property type="component" value="Unassembled WGS sequence"/>
</dbReference>
<feature type="signal peptide" evidence="3">
    <location>
        <begin position="1"/>
        <end position="28"/>
    </location>
</feature>
<dbReference type="Pfam" id="PF07987">
    <property type="entry name" value="DUF1775"/>
    <property type="match status" value="1"/>
</dbReference>
<keyword evidence="3" id="KW-0732">Signal</keyword>
<sequence>MSHSARRAGVLAGVVATATCLFAGPAAAHVTVQPSTATAGGHASLSFTVPTEKEAASTTGLELRLPTDVPVASVSVQPKAGWTYQITRVPLARPLPTDDGEVRDVVTRVVWTAHDGAGIRPGESDAFTIAAGPLPEGVDHLAFGAVQTYSDGTVTRWTDIATPDQPEPALPAPVLALSPATGDAHAGPGAATSHASASSRTGPSDGLARAISLAGLGTGIAALVIGVVAMATSRQRRAEPIAPSRPRSTAKR</sequence>
<keyword evidence="2" id="KW-1133">Transmembrane helix</keyword>
<organism evidence="5 6">
    <name type="scientific">Frankia canadensis</name>
    <dbReference type="NCBI Taxonomy" id="1836972"/>
    <lineage>
        <taxon>Bacteria</taxon>
        <taxon>Bacillati</taxon>
        <taxon>Actinomycetota</taxon>
        <taxon>Actinomycetes</taxon>
        <taxon>Frankiales</taxon>
        <taxon>Frankiaceae</taxon>
        <taxon>Frankia</taxon>
    </lineage>
</organism>
<evidence type="ECO:0000313" key="6">
    <source>
        <dbReference type="Proteomes" id="UP000234331"/>
    </source>
</evidence>
<reference evidence="5 6" key="1">
    <citation type="submission" date="2017-06" db="EMBL/GenBank/DDBJ databases">
        <authorList>
            <person name="Kim H.J."/>
            <person name="Triplett B.A."/>
        </authorList>
    </citation>
    <scope>NUCLEOTIDE SEQUENCE [LARGE SCALE GENOMIC DNA]</scope>
    <source>
        <strain evidence="5">FRACA_ARgP5</strain>
    </source>
</reference>
<keyword evidence="2" id="KW-0812">Transmembrane</keyword>
<evidence type="ECO:0000313" key="5">
    <source>
        <dbReference type="EMBL" id="SNQ51299.1"/>
    </source>
</evidence>
<dbReference type="AlphaFoldDB" id="A0A2I2L066"/>
<dbReference type="InterPro" id="IPR012533">
    <property type="entry name" value="YcnI-copper_dom"/>
</dbReference>
<feature type="region of interest" description="Disordered" evidence="1">
    <location>
        <begin position="160"/>
        <end position="204"/>
    </location>
</feature>
<dbReference type="RefSeq" id="WP_101835121.1">
    <property type="nucleotide sequence ID" value="NZ_FZMO01000533.1"/>
</dbReference>
<dbReference type="InterPro" id="IPR038507">
    <property type="entry name" value="YcnI-like_sf"/>
</dbReference>
<feature type="transmembrane region" description="Helical" evidence="2">
    <location>
        <begin position="210"/>
        <end position="231"/>
    </location>
</feature>